<dbReference type="GO" id="GO:0005739">
    <property type="term" value="C:mitochondrion"/>
    <property type="evidence" value="ECO:0007669"/>
    <property type="project" value="UniProtKB-SubCell"/>
</dbReference>
<keyword evidence="8" id="KW-1185">Reference proteome</keyword>
<dbReference type="Proteomes" id="UP000799436">
    <property type="component" value="Unassembled WGS sequence"/>
</dbReference>
<keyword evidence="5" id="KW-0809">Transit peptide</keyword>
<proteinExistence type="inferred from homology"/>
<dbReference type="GO" id="GO:0005634">
    <property type="term" value="C:nucleus"/>
    <property type="evidence" value="ECO:0007669"/>
    <property type="project" value="TreeGrafter"/>
</dbReference>
<feature type="compositionally biased region" description="Basic and acidic residues" evidence="6">
    <location>
        <begin position="139"/>
        <end position="149"/>
    </location>
</feature>
<evidence type="ECO:0000256" key="3">
    <source>
        <dbReference type="ARBA" id="ARBA00010895"/>
    </source>
</evidence>
<comment type="similarity">
    <text evidence="3">Belongs to the RRG9 family.</text>
</comment>
<dbReference type="AlphaFoldDB" id="A0A6G1L2X0"/>
<dbReference type="OrthoDB" id="5578174at2759"/>
<sequence>MHRCRCSTRALELFVRDVAGLSIRTPRPPPPVRLPRPPTRRLETVTAAHADNHFVPFEGGGIPPQPAVALEQPEHRLSTIDAVSLPHTHSTTAHNLQDAQPPILHQPSSPTAGAVSRKDARLARKQSRKQAGTYAPIKRANERRARGVEVDQLDTVLSKIDELEGPDVTAPTPQRQDSQKPPRANKEQQLPHRRLNVEAQKTTENPHPQPKREPWQVQKAALEHKFGEQGWQPRKRLSPDTLEGIRALHASNPTAYPTATLAEHFKVAPEAIRRILKSKWKPSEEEAEDRRVRWERRGVKKWADMAELGVRPPAKWRAMGAGSEKGLKEERVPKRRKRRSEGLSWDEVVGEFGGGGGGFAERIL</sequence>
<reference evidence="7" key="1">
    <citation type="journal article" date="2020" name="Stud. Mycol.">
        <title>101 Dothideomycetes genomes: a test case for predicting lifestyles and emergence of pathogens.</title>
        <authorList>
            <person name="Haridas S."/>
            <person name="Albert R."/>
            <person name="Binder M."/>
            <person name="Bloem J."/>
            <person name="Labutti K."/>
            <person name="Salamov A."/>
            <person name="Andreopoulos B."/>
            <person name="Baker S."/>
            <person name="Barry K."/>
            <person name="Bills G."/>
            <person name="Bluhm B."/>
            <person name="Cannon C."/>
            <person name="Castanera R."/>
            <person name="Culley D."/>
            <person name="Daum C."/>
            <person name="Ezra D."/>
            <person name="Gonzalez J."/>
            <person name="Henrissat B."/>
            <person name="Kuo A."/>
            <person name="Liang C."/>
            <person name="Lipzen A."/>
            <person name="Lutzoni F."/>
            <person name="Magnuson J."/>
            <person name="Mondo S."/>
            <person name="Nolan M."/>
            <person name="Ohm R."/>
            <person name="Pangilinan J."/>
            <person name="Park H.-J."/>
            <person name="Ramirez L."/>
            <person name="Alfaro M."/>
            <person name="Sun H."/>
            <person name="Tritt A."/>
            <person name="Yoshinaga Y."/>
            <person name="Zwiers L.-H."/>
            <person name="Turgeon B."/>
            <person name="Goodwin S."/>
            <person name="Spatafora J."/>
            <person name="Crous P."/>
            <person name="Grigoriev I."/>
        </authorList>
    </citation>
    <scope>NUCLEOTIDE SEQUENCE</scope>
    <source>
        <strain evidence="7">CBS 116005</strain>
    </source>
</reference>
<name>A0A6G1L2X0_9PEZI</name>
<evidence type="ECO:0000256" key="1">
    <source>
        <dbReference type="ARBA" id="ARBA00003548"/>
    </source>
</evidence>
<accession>A0A6G1L2X0</accession>
<feature type="compositionally biased region" description="Basic and acidic residues" evidence="6">
    <location>
        <begin position="177"/>
        <end position="190"/>
    </location>
</feature>
<feature type="region of interest" description="Disordered" evidence="6">
    <location>
        <begin position="317"/>
        <end position="342"/>
    </location>
</feature>
<evidence type="ECO:0000256" key="4">
    <source>
        <dbReference type="ARBA" id="ARBA00013566"/>
    </source>
</evidence>
<evidence type="ECO:0000313" key="7">
    <source>
        <dbReference type="EMBL" id="KAF2766584.1"/>
    </source>
</evidence>
<evidence type="ECO:0000256" key="6">
    <source>
        <dbReference type="SAM" id="MobiDB-lite"/>
    </source>
</evidence>
<gene>
    <name evidence="7" type="ORF">EJ03DRAFT_329962</name>
</gene>
<dbReference type="PANTHER" id="PTHR13475">
    <property type="entry name" value="NEUGRIN"/>
    <property type="match status" value="1"/>
</dbReference>
<dbReference type="InterPro" id="IPR010487">
    <property type="entry name" value="NGRN/Rrg9"/>
</dbReference>
<protein>
    <recommendedName>
        <fullName evidence="4">Required for respiratory growth protein 9, mitochondrial</fullName>
    </recommendedName>
</protein>
<comment type="function">
    <text evidence="1">Required for respiratory activity and maintenance and expression of the mitochondrial genome.</text>
</comment>
<evidence type="ECO:0000256" key="5">
    <source>
        <dbReference type="ARBA" id="ARBA00022946"/>
    </source>
</evidence>
<feature type="region of interest" description="Disordered" evidence="6">
    <location>
        <begin position="98"/>
        <end position="194"/>
    </location>
</feature>
<comment type="subcellular location">
    <subcellularLocation>
        <location evidence="2">Mitochondrion</location>
    </subcellularLocation>
</comment>
<dbReference type="EMBL" id="ML995869">
    <property type="protein sequence ID" value="KAF2766584.1"/>
    <property type="molecule type" value="Genomic_DNA"/>
</dbReference>
<organism evidence="7 8">
    <name type="scientific">Teratosphaeria nubilosa</name>
    <dbReference type="NCBI Taxonomy" id="161662"/>
    <lineage>
        <taxon>Eukaryota</taxon>
        <taxon>Fungi</taxon>
        <taxon>Dikarya</taxon>
        <taxon>Ascomycota</taxon>
        <taxon>Pezizomycotina</taxon>
        <taxon>Dothideomycetes</taxon>
        <taxon>Dothideomycetidae</taxon>
        <taxon>Mycosphaerellales</taxon>
        <taxon>Teratosphaeriaceae</taxon>
        <taxon>Teratosphaeria</taxon>
    </lineage>
</organism>
<evidence type="ECO:0000313" key="8">
    <source>
        <dbReference type="Proteomes" id="UP000799436"/>
    </source>
</evidence>
<dbReference type="Pfam" id="PF06413">
    <property type="entry name" value="Neugrin"/>
    <property type="match status" value="1"/>
</dbReference>
<evidence type="ECO:0000256" key="2">
    <source>
        <dbReference type="ARBA" id="ARBA00004173"/>
    </source>
</evidence>
<dbReference type="PANTHER" id="PTHR13475:SF3">
    <property type="entry name" value="NEUGRIN"/>
    <property type="match status" value="1"/>
</dbReference>